<dbReference type="EMBL" id="JAKWBL010000004">
    <property type="protein sequence ID" value="MCH5599578.1"/>
    <property type="molecule type" value="Genomic_DNA"/>
</dbReference>
<dbReference type="SUPFAM" id="SSF51735">
    <property type="entry name" value="NAD(P)-binding Rossmann-fold domains"/>
    <property type="match status" value="1"/>
</dbReference>
<dbReference type="InterPro" id="IPR036291">
    <property type="entry name" value="NAD(P)-bd_dom_sf"/>
</dbReference>
<dbReference type="Proteomes" id="UP001202248">
    <property type="component" value="Unassembled WGS sequence"/>
</dbReference>
<reference evidence="1 2" key="1">
    <citation type="submission" date="2022-02" db="EMBL/GenBank/DDBJ databases">
        <authorList>
            <person name="Min J."/>
        </authorList>
    </citation>
    <scope>NUCLEOTIDE SEQUENCE [LARGE SCALE GENOMIC DNA]</scope>
    <source>
        <strain evidence="1 2">GR10-1</strain>
    </source>
</reference>
<gene>
    <name evidence="1" type="ORF">MKP09_17530</name>
</gene>
<comment type="caution">
    <text evidence="1">The sequence shown here is derived from an EMBL/GenBank/DDBJ whole genome shotgun (WGS) entry which is preliminary data.</text>
</comment>
<accession>A0ABS9SMH7</accession>
<organism evidence="1 2">
    <name type="scientific">Niabella ginsengisoli</name>
    <dbReference type="NCBI Taxonomy" id="522298"/>
    <lineage>
        <taxon>Bacteria</taxon>
        <taxon>Pseudomonadati</taxon>
        <taxon>Bacteroidota</taxon>
        <taxon>Chitinophagia</taxon>
        <taxon>Chitinophagales</taxon>
        <taxon>Chitinophagaceae</taxon>
        <taxon>Niabella</taxon>
    </lineage>
</organism>
<evidence type="ECO:0000313" key="2">
    <source>
        <dbReference type="Proteomes" id="UP001202248"/>
    </source>
</evidence>
<keyword evidence="2" id="KW-1185">Reference proteome</keyword>
<name>A0ABS9SMH7_9BACT</name>
<sequence>MVQTNRYAVITGASQGLGSAFAKVLAAQRLNLVLVSLPGQGLSGWQYSFLKLIK</sequence>
<evidence type="ECO:0000313" key="1">
    <source>
        <dbReference type="EMBL" id="MCH5599578.1"/>
    </source>
</evidence>
<dbReference type="Gene3D" id="3.40.50.720">
    <property type="entry name" value="NAD(P)-binding Rossmann-like Domain"/>
    <property type="match status" value="1"/>
</dbReference>
<dbReference type="RefSeq" id="WP_240831620.1">
    <property type="nucleotide sequence ID" value="NZ_JAKWBL010000004.1"/>
</dbReference>
<evidence type="ECO:0008006" key="3">
    <source>
        <dbReference type="Google" id="ProtNLM"/>
    </source>
</evidence>
<proteinExistence type="predicted"/>
<protein>
    <recommendedName>
        <fullName evidence="3">SDR family NAD(P)-dependent oxidoreductase</fullName>
    </recommendedName>
</protein>